<dbReference type="InterPro" id="IPR057005">
    <property type="entry name" value="Phage_TAC_17"/>
</dbReference>
<organism evidence="2 3">
    <name type="scientific">Lactococcus phage P092</name>
    <dbReference type="NCBI Taxonomy" id="1476887"/>
    <lineage>
        <taxon>Viruses</taxon>
        <taxon>Duplodnaviria</taxon>
        <taxon>Heunggongvirae</taxon>
        <taxon>Uroviricota</taxon>
        <taxon>Caudoviricetes</taxon>
        <taxon>Nevevirus</taxon>
        <taxon>Nevevirus P092</taxon>
    </lineage>
</organism>
<gene>
    <name evidence="2" type="ORF">P092_0015</name>
</gene>
<name>X4Y7R2_9CAUD</name>
<dbReference type="Pfam" id="PF23803">
    <property type="entry name" value="Phage_TAC_17"/>
    <property type="match status" value="1"/>
</dbReference>
<protein>
    <submittedName>
        <fullName evidence="2">Uncharacterized protein</fullName>
    </submittedName>
</protein>
<dbReference type="GeneID" id="19526891"/>
<evidence type="ECO:0000256" key="1">
    <source>
        <dbReference type="SAM" id="MobiDB-lite"/>
    </source>
</evidence>
<evidence type="ECO:0000313" key="2">
    <source>
        <dbReference type="EMBL" id="AHV83056.1"/>
    </source>
</evidence>
<sequence length="144" mass="16619">MFKKEVTFKSPQTGDEQKVVLYFHLTQYEAIRLVGEKGDWEEYVQKLQANLTFNDVRKEMEEIILTAYGEKINDRFVKQVDGNLLRNDFEYSEAFSSLMVGFILDVNSWIEFMTNLAPKEEQATTETSAATGENQGPTLAKEWS</sequence>
<evidence type="ECO:0000313" key="3">
    <source>
        <dbReference type="Proteomes" id="UP000019789"/>
    </source>
</evidence>
<dbReference type="EMBL" id="KJ489011">
    <property type="protein sequence ID" value="AHV83056.1"/>
    <property type="molecule type" value="Genomic_DNA"/>
</dbReference>
<dbReference type="KEGG" id="vg:19526891"/>
<dbReference type="Proteomes" id="UP000019789">
    <property type="component" value="Segment"/>
</dbReference>
<reference evidence="2 3" key="1">
    <citation type="submission" date="2014-02" db="EMBL/GenBank/DDBJ databases">
        <title>Complete genome sequences of four novel Lactococcus lactis phages distantly related to the rare 1706 phage species.</title>
        <authorList>
            <person name="Kot W."/>
            <person name="Neve H."/>
            <person name="Vogensen F.K."/>
            <person name="Heller K.J."/>
            <person name="Hansen L.H."/>
        </authorList>
    </citation>
    <scope>NUCLEOTIDE SEQUENCE [LARGE SCALE GENOMIC DNA]</scope>
</reference>
<keyword evidence="3" id="KW-1185">Reference proteome</keyword>
<feature type="region of interest" description="Disordered" evidence="1">
    <location>
        <begin position="121"/>
        <end position="144"/>
    </location>
</feature>
<proteinExistence type="predicted"/>
<dbReference type="RefSeq" id="YP_009035076.1">
    <property type="nucleotide sequence ID" value="NC_024203.1"/>
</dbReference>
<feature type="compositionally biased region" description="Low complexity" evidence="1">
    <location>
        <begin position="124"/>
        <end position="133"/>
    </location>
</feature>
<accession>X4Y7R2</accession>